<keyword evidence="3" id="KW-1185">Reference proteome</keyword>
<protein>
    <submittedName>
        <fullName evidence="2">Tail fiber protein</fullName>
    </submittedName>
</protein>
<keyword evidence="1" id="KW-0732">Signal</keyword>
<organism evidence="2 3">
    <name type="scientific">Abyssalbus ytuae</name>
    <dbReference type="NCBI Taxonomy" id="2926907"/>
    <lineage>
        <taxon>Bacteria</taxon>
        <taxon>Pseudomonadati</taxon>
        <taxon>Bacteroidota</taxon>
        <taxon>Flavobacteriia</taxon>
        <taxon>Flavobacteriales</taxon>
        <taxon>Flavobacteriaceae</taxon>
        <taxon>Abyssalbus</taxon>
    </lineage>
</organism>
<dbReference type="EMBL" id="CP094358">
    <property type="protein sequence ID" value="UOB17884.1"/>
    <property type="molecule type" value="Genomic_DNA"/>
</dbReference>
<feature type="chain" id="PRO_5039656941" evidence="1">
    <location>
        <begin position="20"/>
        <end position="307"/>
    </location>
</feature>
<reference evidence="2" key="1">
    <citation type="submission" date="2022-03" db="EMBL/GenBank/DDBJ databases">
        <title>Description of Abyssus ytuae gen. nov., sp. nov., a novel member of the family Flavobacteriaceae isolated from the sediment of Mariana Trench.</title>
        <authorList>
            <person name="Zhang J."/>
            <person name="Xu X."/>
        </authorList>
    </citation>
    <scope>NUCLEOTIDE SEQUENCE</scope>
    <source>
        <strain evidence="2">MT3330</strain>
    </source>
</reference>
<proteinExistence type="predicted"/>
<gene>
    <name evidence="2" type="ORF">MQE35_00975</name>
</gene>
<evidence type="ECO:0000256" key="1">
    <source>
        <dbReference type="SAM" id="SignalP"/>
    </source>
</evidence>
<dbReference type="AlphaFoldDB" id="A0A9E6ZND5"/>
<dbReference type="Proteomes" id="UP000831290">
    <property type="component" value="Chromosome"/>
</dbReference>
<evidence type="ECO:0000313" key="3">
    <source>
        <dbReference type="Proteomes" id="UP000831290"/>
    </source>
</evidence>
<accession>A0A9E6ZND5</accession>
<evidence type="ECO:0000313" key="2">
    <source>
        <dbReference type="EMBL" id="UOB17884.1"/>
    </source>
</evidence>
<dbReference type="KEGG" id="fbm:MQE35_00975"/>
<name>A0A9E6ZND5_9FLAO</name>
<dbReference type="RefSeq" id="WP_255843683.1">
    <property type="nucleotide sequence ID" value="NZ_CP094358.1"/>
</dbReference>
<sequence length="307" mass="33784">MKKLFVFTGLLCFFLNANAQNIFPDNGNVGIGTTDPQEKLQIGNAYTFHDGGHKVIGFLYKPSGGVDLSETQFSGEIRFDPVNGKFFIGTSNTITSNPVARITIDNSGNIGIGTKTPNATLQIGESNNSGSPDSEIEIKRLSLAPITHSGSDWFFTTRDNNPYANLDIGYGNNKTLTLRHDGNVGIGTTTPDSKLTVAGNIHSREVKVTVNAGADFVFDKDYNLPTLEKVQEFIQQNGHLPEIPSALDMEQNGIHLSEMNIKLLQKIEELTLYVIDLNKKNEQHQNFIEAQSEVIKALKKEITELKK</sequence>
<feature type="signal peptide" evidence="1">
    <location>
        <begin position="1"/>
        <end position="19"/>
    </location>
</feature>